<sequence length="265" mass="28351">MALSNSTGHFPKDFILEITLGSIKGFSQDFVVGVQESLDISDGNITIWDNKFTLTRLTSDTEIFINSTNTGDTMDIVVTGLDINFEKKSSTTTLSGQTQVSIGNFRHIQTGIVSGSVTPSGDIYVAESDTLSSGVPDTNSKVKSKIIQGKNITHNAFFMVPKGKTAITMAIRGSTDSSTKAAIVETVVTLDGGVPLQNISYAVSLNFPQFLFPAPVATVDLFGDIISSLSEKTFLEFTAKADANNTRILFSIDLICADSALISLR</sequence>
<gene>
    <name evidence="1" type="ORF">COA71_14530</name>
</gene>
<name>A0A2A5C5H1_9GAMM</name>
<comment type="caution">
    <text evidence="1">The sequence shown here is derived from an EMBL/GenBank/DDBJ whole genome shotgun (WGS) entry which is preliminary data.</text>
</comment>
<protein>
    <submittedName>
        <fullName evidence="1">Uncharacterized protein</fullName>
    </submittedName>
</protein>
<accession>A0A2A5C5H1</accession>
<evidence type="ECO:0000313" key="1">
    <source>
        <dbReference type="EMBL" id="PCJ39129.1"/>
    </source>
</evidence>
<dbReference type="AlphaFoldDB" id="A0A2A5C5H1"/>
<dbReference type="Proteomes" id="UP000228987">
    <property type="component" value="Unassembled WGS sequence"/>
</dbReference>
<proteinExistence type="predicted"/>
<dbReference type="EMBL" id="NVWI01000018">
    <property type="protein sequence ID" value="PCJ39129.1"/>
    <property type="molecule type" value="Genomic_DNA"/>
</dbReference>
<evidence type="ECO:0000313" key="2">
    <source>
        <dbReference type="Proteomes" id="UP000228987"/>
    </source>
</evidence>
<organism evidence="1 2">
    <name type="scientific">SAR86 cluster bacterium</name>
    <dbReference type="NCBI Taxonomy" id="2030880"/>
    <lineage>
        <taxon>Bacteria</taxon>
        <taxon>Pseudomonadati</taxon>
        <taxon>Pseudomonadota</taxon>
        <taxon>Gammaproteobacteria</taxon>
        <taxon>SAR86 cluster</taxon>
    </lineage>
</organism>
<reference evidence="2" key="1">
    <citation type="submission" date="2017-08" db="EMBL/GenBank/DDBJ databases">
        <title>A dynamic microbial community with high functional redundancy inhabits the cold, oxic subseafloor aquifer.</title>
        <authorList>
            <person name="Tully B.J."/>
            <person name="Wheat C.G."/>
            <person name="Glazer B.T."/>
            <person name="Huber J.A."/>
        </authorList>
    </citation>
    <scope>NUCLEOTIDE SEQUENCE [LARGE SCALE GENOMIC DNA]</scope>
</reference>